<proteinExistence type="predicted"/>
<dbReference type="SUPFAM" id="SSF52980">
    <property type="entry name" value="Restriction endonuclease-like"/>
    <property type="match status" value="1"/>
</dbReference>
<dbReference type="KEGG" id="psic:J4E96_10220"/>
<dbReference type="EMBL" id="CP071868">
    <property type="protein sequence ID" value="QTE27805.1"/>
    <property type="molecule type" value="Genomic_DNA"/>
</dbReference>
<evidence type="ECO:0000313" key="4">
    <source>
        <dbReference type="Proteomes" id="UP000663937"/>
    </source>
</evidence>
<evidence type="ECO:0000259" key="2">
    <source>
        <dbReference type="Pfam" id="PF04480"/>
    </source>
</evidence>
<name>A0A8A4Z8K7_9MICO</name>
<gene>
    <name evidence="3" type="ORF">J4E96_10220</name>
</gene>
<evidence type="ECO:0000256" key="1">
    <source>
        <dbReference type="SAM" id="MobiDB-lite"/>
    </source>
</evidence>
<dbReference type="Gene3D" id="3.40.960.10">
    <property type="entry name" value="VSR Endonuclease"/>
    <property type="match status" value="1"/>
</dbReference>
<dbReference type="InterPro" id="IPR007569">
    <property type="entry name" value="DUF559"/>
</dbReference>
<dbReference type="Pfam" id="PF04480">
    <property type="entry name" value="DUF559"/>
    <property type="match status" value="1"/>
</dbReference>
<organism evidence="3 4">
    <name type="scientific">Pengzhenrongella sicca</name>
    <dbReference type="NCBI Taxonomy" id="2819238"/>
    <lineage>
        <taxon>Bacteria</taxon>
        <taxon>Bacillati</taxon>
        <taxon>Actinomycetota</taxon>
        <taxon>Actinomycetes</taxon>
        <taxon>Micrococcales</taxon>
        <taxon>Pengzhenrongella</taxon>
    </lineage>
</organism>
<dbReference type="RefSeq" id="WP_227422016.1">
    <property type="nucleotide sequence ID" value="NZ_CP071868.1"/>
</dbReference>
<dbReference type="Proteomes" id="UP000663937">
    <property type="component" value="Chromosome"/>
</dbReference>
<dbReference type="AlphaFoldDB" id="A0A8A4Z8K7"/>
<evidence type="ECO:0000313" key="3">
    <source>
        <dbReference type="EMBL" id="QTE27805.1"/>
    </source>
</evidence>
<protein>
    <submittedName>
        <fullName evidence="3">DUF559 domain-containing protein</fullName>
    </submittedName>
</protein>
<reference evidence="3" key="1">
    <citation type="submission" date="2021-03" db="EMBL/GenBank/DDBJ databases">
        <title>Pengzhenrongella sicca gen. nov., sp. nov., a new member of suborder Micrococcineae isolated from High-Arctic tundra soil.</title>
        <authorList>
            <person name="Peng F."/>
        </authorList>
    </citation>
    <scope>NUCLEOTIDE SEQUENCE</scope>
    <source>
        <strain evidence="3">LRZ-2</strain>
    </source>
</reference>
<accession>A0A8A4Z8K7</accession>
<dbReference type="InterPro" id="IPR011335">
    <property type="entry name" value="Restrct_endonuc-II-like"/>
</dbReference>
<sequence>MTDRAPAHHPADRDPAGLRPAARLPAARYPAGWAPAVAVRQAGLFTGAQAVAAGMTVAQVRRRRQTGRWVTVVGAALAPAGLELTPWHLAHGAWLSWPDAVVCLGTAARVHRLPVPDDGRVHVLVPSPRAARGALSPHQFAVRPADVSRAGRAPITTFARTLFDCIGRLDDRTSEHLVIWALTRELYSREELELALAQRPRRWGNTRRRRALADTRTGAMGPAERRLHAILTNAGITGWLADVPVVDADGTIGRADVLFPAVGLVIEVDGVAYHGADQFQGDRTRQNRLVNAGLTVLRFTWQDLTEGPTEVVRQITTALHRLADTLS</sequence>
<feature type="compositionally biased region" description="Basic and acidic residues" evidence="1">
    <location>
        <begin position="1"/>
        <end position="16"/>
    </location>
</feature>
<feature type="domain" description="DUF559" evidence="2">
    <location>
        <begin position="263"/>
        <end position="319"/>
    </location>
</feature>
<keyword evidence="4" id="KW-1185">Reference proteome</keyword>
<feature type="region of interest" description="Disordered" evidence="1">
    <location>
        <begin position="1"/>
        <end position="20"/>
    </location>
</feature>